<feature type="transmembrane region" description="Helical" evidence="6">
    <location>
        <begin position="25"/>
        <end position="47"/>
    </location>
</feature>
<feature type="transmembrane region" description="Helical" evidence="6">
    <location>
        <begin position="204"/>
        <end position="227"/>
    </location>
</feature>
<sequence length="233" mass="25576">MNNEPRRVVSSATDSGLNQYLAKMYGFMAAAVGVSALTAYLITTMFYIQTMTFLSQHRSAVWIMFGLQLVIAFMFKANRSPVVNAVGLFGFAILEGVVFSTLVAVYTMGDITMAFVSAATLFVVLAVMGTVTKRDLSGVGRHAMAALIALIIVSIINFFLQSPMINYIFSYVGIIIFAALVAFDSQRFKQSYYQLQGQVNMTSLALMGAFQLYLDFVNLFLQLLNIFGGGSRD</sequence>
<evidence type="ECO:0000256" key="1">
    <source>
        <dbReference type="ARBA" id="ARBA00004141"/>
    </source>
</evidence>
<dbReference type="eggNOG" id="COG0670">
    <property type="taxonomic scope" value="Bacteria"/>
</dbReference>
<dbReference type="CDD" id="cd10432">
    <property type="entry name" value="BI-1-like_bacterial"/>
    <property type="match status" value="1"/>
</dbReference>
<proteinExistence type="inferred from homology"/>
<comment type="similarity">
    <text evidence="2 6">Belongs to the BI1 family.</text>
</comment>
<dbReference type="Pfam" id="PF01027">
    <property type="entry name" value="Bax1-I"/>
    <property type="match status" value="1"/>
</dbReference>
<comment type="subcellular location">
    <subcellularLocation>
        <location evidence="1">Membrane</location>
        <topology evidence="1">Multi-pass membrane protein</topology>
    </subcellularLocation>
</comment>
<evidence type="ECO:0000256" key="2">
    <source>
        <dbReference type="ARBA" id="ARBA00010350"/>
    </source>
</evidence>
<evidence type="ECO:0000313" key="7">
    <source>
        <dbReference type="EMBL" id="KRN88521.1"/>
    </source>
</evidence>
<dbReference type="OrthoDB" id="9793828at2"/>
<reference evidence="7 8" key="1">
    <citation type="journal article" date="2015" name="Genome Announc.">
        <title>Expanding the biotechnology potential of lactobacilli through comparative genomics of 213 strains and associated genera.</title>
        <authorList>
            <person name="Sun Z."/>
            <person name="Harris H.M."/>
            <person name="McCann A."/>
            <person name="Guo C."/>
            <person name="Argimon S."/>
            <person name="Zhang W."/>
            <person name="Yang X."/>
            <person name="Jeffery I.B."/>
            <person name="Cooney J.C."/>
            <person name="Kagawa T.F."/>
            <person name="Liu W."/>
            <person name="Song Y."/>
            <person name="Salvetti E."/>
            <person name="Wrobel A."/>
            <person name="Rasinkangas P."/>
            <person name="Parkhill J."/>
            <person name="Rea M.C."/>
            <person name="O'Sullivan O."/>
            <person name="Ritari J."/>
            <person name="Douillard F.P."/>
            <person name="Paul Ross R."/>
            <person name="Yang R."/>
            <person name="Briner A.E."/>
            <person name="Felis G.E."/>
            <person name="de Vos W.M."/>
            <person name="Barrangou R."/>
            <person name="Klaenhammer T.R."/>
            <person name="Caufield P.W."/>
            <person name="Cui Y."/>
            <person name="Zhang H."/>
            <person name="O'Toole P.W."/>
        </authorList>
    </citation>
    <scope>NUCLEOTIDE SEQUENCE [LARGE SCALE GENOMIC DNA]</scope>
    <source>
        <strain evidence="7 8">DSM 22408</strain>
    </source>
</reference>
<dbReference type="STRING" id="1122146.IV53_GL000485"/>
<gene>
    <name evidence="7" type="ORF">IV53_GL000485</name>
</gene>
<feature type="transmembrane region" description="Helical" evidence="6">
    <location>
        <begin position="111"/>
        <end position="131"/>
    </location>
</feature>
<name>A0A0R2KGL1_9LACO</name>
<protein>
    <submittedName>
        <fullName evidence="7">Membrane protein</fullName>
    </submittedName>
</protein>
<feature type="transmembrane region" description="Helical" evidence="6">
    <location>
        <begin position="166"/>
        <end position="183"/>
    </location>
</feature>
<dbReference type="EMBL" id="JQBZ01000025">
    <property type="protein sequence ID" value="KRN88521.1"/>
    <property type="molecule type" value="Genomic_DNA"/>
</dbReference>
<feature type="transmembrane region" description="Helical" evidence="6">
    <location>
        <begin position="59"/>
        <end position="75"/>
    </location>
</feature>
<dbReference type="Proteomes" id="UP000051500">
    <property type="component" value="Unassembled WGS sequence"/>
</dbReference>
<keyword evidence="5 6" id="KW-0472">Membrane</keyword>
<dbReference type="PANTHER" id="PTHR23291:SF50">
    <property type="entry name" value="PROTEIN LIFEGUARD 4"/>
    <property type="match status" value="1"/>
</dbReference>
<accession>A0A0R2KGL1</accession>
<evidence type="ECO:0000256" key="5">
    <source>
        <dbReference type="ARBA" id="ARBA00023136"/>
    </source>
</evidence>
<keyword evidence="3 6" id="KW-0812">Transmembrane</keyword>
<organism evidence="7 8">
    <name type="scientific">Ligilactobacillus ceti DSM 22408</name>
    <dbReference type="NCBI Taxonomy" id="1122146"/>
    <lineage>
        <taxon>Bacteria</taxon>
        <taxon>Bacillati</taxon>
        <taxon>Bacillota</taxon>
        <taxon>Bacilli</taxon>
        <taxon>Lactobacillales</taxon>
        <taxon>Lactobacillaceae</taxon>
        <taxon>Ligilactobacillus</taxon>
    </lineage>
</organism>
<keyword evidence="4 6" id="KW-1133">Transmembrane helix</keyword>
<dbReference type="RefSeq" id="WP_027106929.1">
    <property type="nucleotide sequence ID" value="NZ_JQBZ01000025.1"/>
</dbReference>
<evidence type="ECO:0000256" key="3">
    <source>
        <dbReference type="ARBA" id="ARBA00022692"/>
    </source>
</evidence>
<evidence type="ECO:0000256" key="6">
    <source>
        <dbReference type="RuleBase" id="RU004379"/>
    </source>
</evidence>
<dbReference type="GO" id="GO:0005886">
    <property type="term" value="C:plasma membrane"/>
    <property type="evidence" value="ECO:0007669"/>
    <property type="project" value="TreeGrafter"/>
</dbReference>
<dbReference type="AlphaFoldDB" id="A0A0R2KGL1"/>
<dbReference type="PATRIC" id="fig|1122146.4.peg.497"/>
<feature type="transmembrane region" description="Helical" evidence="6">
    <location>
        <begin position="143"/>
        <end position="160"/>
    </location>
</feature>
<evidence type="ECO:0000313" key="8">
    <source>
        <dbReference type="Proteomes" id="UP000051500"/>
    </source>
</evidence>
<dbReference type="PANTHER" id="PTHR23291">
    <property type="entry name" value="BAX INHIBITOR-RELATED"/>
    <property type="match status" value="1"/>
</dbReference>
<evidence type="ECO:0000256" key="4">
    <source>
        <dbReference type="ARBA" id="ARBA00022989"/>
    </source>
</evidence>
<keyword evidence="8" id="KW-1185">Reference proteome</keyword>
<dbReference type="InterPro" id="IPR006214">
    <property type="entry name" value="Bax_inhibitor_1-related"/>
</dbReference>
<feature type="transmembrane region" description="Helical" evidence="6">
    <location>
        <begin position="82"/>
        <end position="105"/>
    </location>
</feature>
<comment type="caution">
    <text evidence="7">The sequence shown here is derived from an EMBL/GenBank/DDBJ whole genome shotgun (WGS) entry which is preliminary data.</text>
</comment>